<evidence type="ECO:0000256" key="3">
    <source>
        <dbReference type="ARBA" id="ARBA00023242"/>
    </source>
</evidence>
<dbReference type="PANTHER" id="PTHR22731">
    <property type="entry name" value="RIBONUCLEASES P/MRP PROTEIN SUBUNIT POP1"/>
    <property type="match status" value="1"/>
</dbReference>
<evidence type="ECO:0000259" key="7">
    <source>
        <dbReference type="Pfam" id="PF22770"/>
    </source>
</evidence>
<keyword evidence="9" id="KW-1185">Reference proteome</keyword>
<dbReference type="Pfam" id="PF08170">
    <property type="entry name" value="POPLD"/>
    <property type="match status" value="1"/>
</dbReference>
<evidence type="ECO:0000313" key="9">
    <source>
        <dbReference type="Proteomes" id="UP001648503"/>
    </source>
</evidence>
<keyword evidence="2" id="KW-0819">tRNA processing</keyword>
<feature type="domain" description="Pop1 N-terminal" evidence="5">
    <location>
        <begin position="194"/>
        <end position="262"/>
    </location>
</feature>
<accession>A0ABQ8F4Z3</accession>
<comment type="caution">
    <text evidence="8">The sequence shown here is derived from an EMBL/GenBank/DDBJ whole genome shotgun (WGS) entry which is preliminary data.</text>
</comment>
<feature type="compositionally biased region" description="Low complexity" evidence="4">
    <location>
        <begin position="85"/>
        <end position="97"/>
    </location>
</feature>
<sequence length="893" mass="98553">MKRPADAADDTPRSASAKGNIQAISSNASLAAALAASLPVASTPSVLNAKQRKKIKQQISIQGALETPLLPHDRKTASKSSLGNSTGPSGSATTTTGVLSVLPPRQLLVTDAIQARSFEIQALEKALSNATEFVGAQRVFQTIPRHMRRRAASHNIKRLPMNIRRRAMLQMEKDDKPQQIAKKRYKKRQAKSLREEFLTRPAHNTWLETHVWHSKRMKMVEKWGYKLADHPNDKSLRSAFRSSKNQCVIHDASYIHPVQLKGPLYQMVNFLRQYLDPTFPDCAHKDYLTGSRHLITFFHESGAYPGGAVGLVQLLWNPSDESVHSVHTGERTVWIFIHPSIYEKILKLLQLGSTSPAFSATPISVTGLKGEFVRFEFCGPRSQAILSDCLQLCDDNSLSGDTHVASHNVWKKLKAGVSPTAFPPGVVLGLNVYDPRLSFPIKVKSRLDAPDTCLDDQSFLDFQSILQAWPAGLSKSAIWDNKLRNAVLESRVDNSTINTRRSKNILPGTRLIPLPTDSIIPALLIHRASYYSMQFSRGEYSDGWDLIVPRGWANEFWLTFIFAGARAAGLREMRSFHFESAIPSFPYDYPETSSYVLDAIITGTELEAIHSRTPTAKRPNFASLQVSSPFLPPFNQLQEEITGSSRKHTYVVSDVDPQPESLLPAEPIRLSDLNPTAAAPKSQNQPRKTAISAAPVVVLHSPIITRYIQRLAVSLSSYDEFSTAIVEKLLALSKKTGFCMSSTIPEQIRASFVRVVVVPLGKGALQERGILFSASNEDIIAWQAMTATGKCRLGDRYSTACADPAVDTHIDIIPSHDRILGYLTTGHFSLEHGRGQAIGCCSLSRLFGSIQQQKTVLTGSGALLSKNGSLRSLALYRGITGRICRPVILEIVS</sequence>
<dbReference type="InterPro" id="IPR039182">
    <property type="entry name" value="Pop1"/>
</dbReference>
<dbReference type="InterPro" id="IPR055079">
    <property type="entry name" value="POP1_C"/>
</dbReference>
<keyword evidence="3" id="KW-0539">Nucleus</keyword>
<feature type="domain" description="POP1 C-terminal" evidence="7">
    <location>
        <begin position="817"/>
        <end position="892"/>
    </location>
</feature>
<evidence type="ECO:0000259" key="6">
    <source>
        <dbReference type="Pfam" id="PF08170"/>
    </source>
</evidence>
<organism evidence="8 9">
    <name type="scientific">Batrachochytrium salamandrivorans</name>
    <dbReference type="NCBI Taxonomy" id="1357716"/>
    <lineage>
        <taxon>Eukaryota</taxon>
        <taxon>Fungi</taxon>
        <taxon>Fungi incertae sedis</taxon>
        <taxon>Chytridiomycota</taxon>
        <taxon>Chytridiomycota incertae sedis</taxon>
        <taxon>Chytridiomycetes</taxon>
        <taxon>Rhizophydiales</taxon>
        <taxon>Rhizophydiales incertae sedis</taxon>
        <taxon>Batrachochytrium</taxon>
    </lineage>
</organism>
<dbReference type="Proteomes" id="UP001648503">
    <property type="component" value="Unassembled WGS sequence"/>
</dbReference>
<dbReference type="InterPro" id="IPR009723">
    <property type="entry name" value="Pop1_N"/>
</dbReference>
<feature type="domain" description="POPLD" evidence="6">
    <location>
        <begin position="543"/>
        <end position="633"/>
    </location>
</feature>
<dbReference type="PANTHER" id="PTHR22731:SF3">
    <property type="entry name" value="RIBONUCLEASES P_MRP PROTEIN SUBUNIT POP1"/>
    <property type="match status" value="1"/>
</dbReference>
<protein>
    <submittedName>
        <fullName evidence="8">Uncharacterized protein</fullName>
    </submittedName>
</protein>
<dbReference type="EMBL" id="JAFCIX010000402">
    <property type="protein sequence ID" value="KAH6591697.1"/>
    <property type="molecule type" value="Genomic_DNA"/>
</dbReference>
<dbReference type="SUPFAM" id="SSF103025">
    <property type="entry name" value="Folate-binding domain"/>
    <property type="match status" value="1"/>
</dbReference>
<dbReference type="InterPro" id="IPR012590">
    <property type="entry name" value="POPLD_dom"/>
</dbReference>
<evidence type="ECO:0000313" key="8">
    <source>
        <dbReference type="EMBL" id="KAH6591697.1"/>
    </source>
</evidence>
<reference evidence="8 9" key="1">
    <citation type="submission" date="2021-02" db="EMBL/GenBank/DDBJ databases">
        <title>Variation within the Batrachochytrium salamandrivorans European outbreak.</title>
        <authorList>
            <person name="Kelly M."/>
            <person name="Pasmans F."/>
            <person name="Shea T.P."/>
            <person name="Munoz J.F."/>
            <person name="Carranza S."/>
            <person name="Cuomo C.A."/>
            <person name="Martel A."/>
        </authorList>
    </citation>
    <scope>NUCLEOTIDE SEQUENCE [LARGE SCALE GENOMIC DNA]</scope>
    <source>
        <strain evidence="8 9">AMFP18/2</strain>
    </source>
</reference>
<dbReference type="Pfam" id="PF06978">
    <property type="entry name" value="POP1_N"/>
    <property type="match status" value="1"/>
</dbReference>
<feature type="region of interest" description="Disordered" evidence="4">
    <location>
        <begin position="66"/>
        <end position="97"/>
    </location>
</feature>
<evidence type="ECO:0000256" key="2">
    <source>
        <dbReference type="ARBA" id="ARBA00022694"/>
    </source>
</evidence>
<dbReference type="Pfam" id="PF22770">
    <property type="entry name" value="POP1_C"/>
    <property type="match status" value="1"/>
</dbReference>
<proteinExistence type="predicted"/>
<gene>
    <name evidence="8" type="ORF">BASA50_008555</name>
</gene>
<name>A0ABQ8F4Z3_9FUNG</name>
<comment type="subcellular location">
    <subcellularLocation>
        <location evidence="1">Nucleus</location>
    </subcellularLocation>
</comment>
<evidence type="ECO:0000259" key="5">
    <source>
        <dbReference type="Pfam" id="PF06978"/>
    </source>
</evidence>
<evidence type="ECO:0000256" key="1">
    <source>
        <dbReference type="ARBA" id="ARBA00004123"/>
    </source>
</evidence>
<evidence type="ECO:0000256" key="4">
    <source>
        <dbReference type="SAM" id="MobiDB-lite"/>
    </source>
</evidence>